<dbReference type="AlphaFoldDB" id="A0A0F9T7X1"/>
<protein>
    <submittedName>
        <fullName evidence="1">Uncharacterized protein</fullName>
    </submittedName>
</protein>
<accession>A0A0F9T7X1</accession>
<comment type="caution">
    <text evidence="1">The sequence shown here is derived from an EMBL/GenBank/DDBJ whole genome shotgun (WGS) entry which is preliminary data.</text>
</comment>
<reference evidence="1" key="1">
    <citation type="journal article" date="2015" name="Nature">
        <title>Complex archaea that bridge the gap between prokaryotes and eukaryotes.</title>
        <authorList>
            <person name="Spang A."/>
            <person name="Saw J.H."/>
            <person name="Jorgensen S.L."/>
            <person name="Zaremba-Niedzwiedzka K."/>
            <person name="Martijn J."/>
            <person name="Lind A.E."/>
            <person name="van Eijk R."/>
            <person name="Schleper C."/>
            <person name="Guy L."/>
            <person name="Ettema T.J."/>
        </authorList>
    </citation>
    <scope>NUCLEOTIDE SEQUENCE</scope>
</reference>
<proteinExistence type="predicted"/>
<gene>
    <name evidence="1" type="ORF">LCGC14_0424940</name>
</gene>
<organism evidence="1">
    <name type="scientific">marine sediment metagenome</name>
    <dbReference type="NCBI Taxonomy" id="412755"/>
    <lineage>
        <taxon>unclassified sequences</taxon>
        <taxon>metagenomes</taxon>
        <taxon>ecological metagenomes</taxon>
    </lineage>
</organism>
<evidence type="ECO:0000313" key="1">
    <source>
        <dbReference type="EMBL" id="KKN71077.1"/>
    </source>
</evidence>
<sequence>MKSPTKYRKGRMGYMLDMRKEMSRLSEVTKEWCRAFDTGDEEAVGSLGELFKEIMGDFAKAAAGLEENNSE</sequence>
<dbReference type="EMBL" id="LAZR01000391">
    <property type="protein sequence ID" value="KKN71077.1"/>
    <property type="molecule type" value="Genomic_DNA"/>
</dbReference>
<name>A0A0F9T7X1_9ZZZZ</name>